<organism evidence="3 4">
    <name type="scientific">Spirodela intermedia</name>
    <name type="common">Intermediate duckweed</name>
    <dbReference type="NCBI Taxonomy" id="51605"/>
    <lineage>
        <taxon>Eukaryota</taxon>
        <taxon>Viridiplantae</taxon>
        <taxon>Streptophyta</taxon>
        <taxon>Embryophyta</taxon>
        <taxon>Tracheophyta</taxon>
        <taxon>Spermatophyta</taxon>
        <taxon>Magnoliopsida</taxon>
        <taxon>Liliopsida</taxon>
        <taxon>Araceae</taxon>
        <taxon>Lemnoideae</taxon>
        <taxon>Spirodela</taxon>
    </lineage>
</organism>
<feature type="region of interest" description="Disordered" evidence="2">
    <location>
        <begin position="1993"/>
        <end position="2123"/>
    </location>
</feature>
<dbReference type="Pfam" id="PF20210">
    <property type="entry name" value="Laa1_Sip1_HTR5"/>
    <property type="match status" value="1"/>
</dbReference>
<dbReference type="PANTHER" id="PTHR46975:SF2">
    <property type="entry name" value="PROTEIN SWEETIE"/>
    <property type="match status" value="1"/>
</dbReference>
<proteinExistence type="inferred from homology"/>
<dbReference type="OrthoDB" id="192608at2759"/>
<gene>
    <name evidence="3" type="ORF">SI8410_14018222</name>
</gene>
<dbReference type="SUPFAM" id="SSF48371">
    <property type="entry name" value="ARM repeat"/>
    <property type="match status" value="3"/>
</dbReference>
<dbReference type="InterPro" id="IPR016024">
    <property type="entry name" value="ARM-type_fold"/>
</dbReference>
<accession>A0A7I8LE19</accession>
<dbReference type="PANTHER" id="PTHR46975">
    <property type="entry name" value="PROTEIN SWEETIE"/>
    <property type="match status" value="1"/>
</dbReference>
<feature type="compositionally biased region" description="Basic and acidic residues" evidence="2">
    <location>
        <begin position="2001"/>
        <end position="2015"/>
    </location>
</feature>
<feature type="compositionally biased region" description="Acidic residues" evidence="2">
    <location>
        <begin position="2016"/>
        <end position="2025"/>
    </location>
</feature>
<protein>
    <submittedName>
        <fullName evidence="3">Uncharacterized protein</fullName>
    </submittedName>
</protein>
<dbReference type="Proteomes" id="UP000663760">
    <property type="component" value="Chromosome 14"/>
</dbReference>
<feature type="compositionally biased region" description="Basic and acidic residues" evidence="2">
    <location>
        <begin position="2063"/>
        <end position="2074"/>
    </location>
</feature>
<dbReference type="Gene3D" id="1.25.10.10">
    <property type="entry name" value="Leucine-rich Repeat Variant"/>
    <property type="match status" value="2"/>
</dbReference>
<comment type="similarity">
    <text evidence="1">Belongs to the HEATR5 family.</text>
</comment>
<dbReference type="InterPro" id="IPR011989">
    <property type="entry name" value="ARM-like"/>
</dbReference>
<dbReference type="GO" id="GO:0005975">
    <property type="term" value="P:carbohydrate metabolic process"/>
    <property type="evidence" value="ECO:0007669"/>
    <property type="project" value="InterPro"/>
</dbReference>
<evidence type="ECO:0000256" key="1">
    <source>
        <dbReference type="ARBA" id="ARBA00008304"/>
    </source>
</evidence>
<keyword evidence="4" id="KW-1185">Reference proteome</keyword>
<reference evidence="3" key="1">
    <citation type="submission" date="2020-02" db="EMBL/GenBank/DDBJ databases">
        <authorList>
            <person name="Scholz U."/>
            <person name="Mascher M."/>
            <person name="Fiebig A."/>
        </authorList>
    </citation>
    <scope>NUCLEOTIDE SEQUENCE</scope>
</reference>
<evidence type="ECO:0000313" key="3">
    <source>
        <dbReference type="EMBL" id="CAA7407544.1"/>
    </source>
</evidence>
<sequence>MAKRGGIVVEVPLSSFGVLVAQLESIAASARQQPPDALLCFDLLSELVSAIEEEPKEAIVPWQRKCEDALYSLLVMGARRPVRRLASLAMARVIAKGDSISIYSRVSSLQGWLAEGKRSEPLSCAGAAQCLGELYRVFGRRITSGLTETSNIASKLMRFHEDYVRQDALLMLQNALEGSGGIGAPMAFSEAFRLLTRVAGSDKAYNVRLAAAKCLKTFANIQGPGLGVPELENAAVYCTKGLDDPISSVRDAFAEALGAFLALGMNLDEQVEQKGSSGPTRKLEGGVEKHLMLPFVRASGARAKDVRIGLTLSWVFFLQVIHLKYHLPDSELQDFALKAIKMLQPNSSVNAHGLACVLYILRVGVADQMTEPTQRSFLVLLCRQLESSDLIPSVGVAVLRMLSYLLTTLGQVPQDFKEILDNTVVAALSHSSIHMRVEASMTLRTLAEVDPTCVGGLISYGVTTLNALRESASIEKGHRLKFDLDSLHGQATVLAALVSISPRLRLGYPARLPKSVFEVSKKMLTESSRNPVAATVEKEAGWLLLASLISSMTKKDLEDQVFDILLLWAGPFVTNIDDYISEKQDLLSEMRVLSAALEALTAFIKNFVSPKINTSDGGIFLQPVLVYLGGALSYIRPLRARQVQSIKHSVDMFTLRTLMAYQSLLDPLTYKNDHQQIIEICTTPFSNPSGCEESSCLRSLLDKREAFLGPWIPGRDFLEDELRAFEDGNDGVLPCLWEDQSSSLPQSESAGKMLVNQMLLCLGSIFASQDTGGKLRLLNAIDQCLKSGRKQSWHGANVTNTCVVLLVGIKAVLASRAQILDNQILTSIQHIFQSILAEGEISAAQRRASSEGLGLLARLGNDSFTARMARSLLSDLTVAIDASYVGSLALSLGCIHRSAGGMALSSLVPATVSSISSLARFSNVDIQRWTLHSLLLIIEAAGLSYVSQVQATLSLAIDVLLAEENGLVDLRQGIGRLINAIVAVIGPELSPGSTFFSRCKSVVAETSSGQETSTLLESVRFTQQLVLFAPQAVSVHSHLQTLLPNLSSRQPTLRHLAVSTLRHLIEKDSGAVIEERIEENLFRMLDEETDSEIGNLVRATISRLLYKSCPSCPSRWLAICRSMALAISNGGNGSAEHGRMEIGPSNGNASSEGTAGLYYAEDDENMIASSTEAQTKDSISFGNSYLKKDKHLRYRTRLFAAECLSCLPLAVGTEPAHFDLSLARRRASSSDWLVLHLQELISLAYQISTSQFEGMQPIGVKLLLTIMDKFDNIPDPELPGQFLVEQYQVQFVSAVRSAISISSDPSLLEAGLQLATKILTSSMLGGDQVSLQRMFSLISRPLDYFDDLYYPSFAEWVACEIKIRLLMAHASIKCYVYTLLRERKSVPGEYLQLIPLFSDTSSKLGKYWMSLLKDYSYISLGLKSKFTHKSFLDGIQSPLVSSRVKNCLDEIWPIILQAVALDAVPVKSEVDKSSEHITNDLAKQTSLSGHIMVNLELREFDHMWGLAQLILFQLQQPVLGSRETVLLGKSEQVLEKMKLFEISLITLQFLSSETFFNAEFLTVDLLKELLQVLLLSDNMAEQWNKASIPLFSKILQFCPGSFFDDEDFISLATELCIKYLCRTCLSVDSVSQDQTILGSMISEALCATERLLSQTSFKKHQKLKLALLSTCYKCVARTSTDSYLSKLIVFMRRIPTLFSKQFEGDAPNDDDACKIFHVWATMVSDLYENCNKKLHMLDKQASDPWKLLAKKLSFCLEDAIAVTRLAHETAWASGKEEIKEGILFSLYNRCIKCIKMALSDDNVKVQAISLLVLKNVVQKVHTEGSDAKARSFLLFFTGELLEEIFFLIQETLKKSSRKESMVVCEECLRFLFLFHTLAQGNECSQFSMGLLLEAIIMVFSASSDIHFEEVKEIKTTAMKLVSHLIQAPSTAAQIRDVLLSLPTAHRQLLQDIIRSSISQDQNPSHVNPSSPSLAIRPPVQSDATVRQIPLLLAPVPAPSRTHPEPPKEEILSDGRADDDDDDDWDTFQSLPATDGRDEVISPLTPSPVLERELQSSEGQARGEASDESKDEKDLVSPVPPMEDEDAGDSGESKAKLEDTGDPPPESPAEGEGKREKDEGDDPV</sequence>
<dbReference type="InterPro" id="IPR044218">
    <property type="entry name" value="SWEETIE"/>
</dbReference>
<dbReference type="InterPro" id="IPR046837">
    <property type="entry name" value="Laa1/Sip1/HEATR5-like_HEAT"/>
</dbReference>
<dbReference type="EMBL" id="LR746277">
    <property type="protein sequence ID" value="CAA7407544.1"/>
    <property type="molecule type" value="Genomic_DNA"/>
</dbReference>
<evidence type="ECO:0000256" key="2">
    <source>
        <dbReference type="SAM" id="MobiDB-lite"/>
    </source>
</evidence>
<name>A0A7I8LE19_SPIIN</name>
<evidence type="ECO:0000313" key="4">
    <source>
        <dbReference type="Proteomes" id="UP000663760"/>
    </source>
</evidence>